<dbReference type="HOGENOM" id="CLU_833913_0_0_10"/>
<reference evidence="3 4" key="1">
    <citation type="journal article" date="2010" name="ISME J.">
        <title>Fine-scale evolution: genomic, phenotypic and ecological differentiation in two coexisting Salinibacter ruber strains.</title>
        <authorList>
            <person name="Pena A."/>
            <person name="Teeling H."/>
            <person name="Huerta-Cepas J."/>
            <person name="Santos F."/>
            <person name="Yarza P."/>
            <person name="Brito-Echeverria J."/>
            <person name="Lucio M."/>
            <person name="Schmitt-Kopplin P."/>
            <person name="Meseguer I."/>
            <person name="Schenowitz C."/>
            <person name="Dossat C."/>
            <person name="Barbe V."/>
            <person name="Dopazo J."/>
            <person name="Rossello-Mora R."/>
            <person name="Schuler M."/>
            <person name="Glockner F.O."/>
            <person name="Amann R."/>
            <person name="Gabaldon T."/>
            <person name="Anton J."/>
        </authorList>
    </citation>
    <scope>NUCLEOTIDE SEQUENCE [LARGE SCALE GENOMIC DNA]</scope>
    <source>
        <strain evidence="3 4">M8</strain>
    </source>
</reference>
<dbReference type="PANTHER" id="PTHR46401">
    <property type="entry name" value="GLYCOSYLTRANSFERASE WBBK-RELATED"/>
    <property type="match status" value="1"/>
</dbReference>
<name>D5H572_SALRM</name>
<dbReference type="Pfam" id="PF00534">
    <property type="entry name" value="Glycos_transf_1"/>
    <property type="match status" value="1"/>
</dbReference>
<dbReference type="AlphaFoldDB" id="D5H572"/>
<organism evidence="3 4">
    <name type="scientific">Salinibacter ruber (strain M8)</name>
    <dbReference type="NCBI Taxonomy" id="761659"/>
    <lineage>
        <taxon>Bacteria</taxon>
        <taxon>Pseudomonadati</taxon>
        <taxon>Rhodothermota</taxon>
        <taxon>Rhodothermia</taxon>
        <taxon>Rhodothermales</taxon>
        <taxon>Salinibacteraceae</taxon>
        <taxon>Salinibacter</taxon>
    </lineage>
</organism>
<sequence length="333" mass="38251">MKIYENRHLISNFLQNIGFYVKRTGDKLGVDSDARKALHQKVFVFPSSVQGIDVLLSRYFFPIRVLNSVPLVYHHGFPTNQYVGVSSTEQRREAIRDRNQLYRNTAYTLFSTRESIRRFSEVAPKDVQKKVVYAPYFLPKLEPIQTDSLEKKFSDYRPVRVLFVGSDGTLKGVHNLVEALNRICDQYPDVRDNLKATIITRDELPTCDFEVDKHEYLNRDEVLEAFRQSHIFCMPTLKDSYGLVYIEAMASGCAVVADDSPVRREILNDGDAGLMSDPQDPDDIADKLISIIQSPGYGETLARRARNRFKKNYHWKPVGKKYIDVLESAAQKV</sequence>
<dbReference type="GO" id="GO:0009103">
    <property type="term" value="P:lipopolysaccharide biosynthetic process"/>
    <property type="evidence" value="ECO:0007669"/>
    <property type="project" value="TreeGrafter"/>
</dbReference>
<reference evidence="4" key="2">
    <citation type="submission" date="2010-04" db="EMBL/GenBank/DDBJ databases">
        <title>Genome sequence of Salinibacter ruber M8.</title>
        <authorList>
            <consortium name="Genoscope"/>
        </authorList>
    </citation>
    <scope>NUCLEOTIDE SEQUENCE [LARGE SCALE GENOMIC DNA]</scope>
    <source>
        <strain evidence="4">M8</strain>
    </source>
</reference>
<evidence type="ECO:0000256" key="1">
    <source>
        <dbReference type="ARBA" id="ARBA00022679"/>
    </source>
</evidence>
<dbReference type="Proteomes" id="UP000000933">
    <property type="component" value="Chromosome"/>
</dbReference>
<dbReference type="KEGG" id="srm:SRM_00256"/>
<dbReference type="Gene3D" id="3.40.50.2000">
    <property type="entry name" value="Glycogen Phosphorylase B"/>
    <property type="match status" value="2"/>
</dbReference>
<feature type="domain" description="Glycosyl transferase family 1" evidence="2">
    <location>
        <begin position="153"/>
        <end position="307"/>
    </location>
</feature>
<dbReference type="InterPro" id="IPR001296">
    <property type="entry name" value="Glyco_trans_1"/>
</dbReference>
<evidence type="ECO:0000313" key="3">
    <source>
        <dbReference type="EMBL" id="CBH23177.1"/>
    </source>
</evidence>
<evidence type="ECO:0000313" key="4">
    <source>
        <dbReference type="Proteomes" id="UP000000933"/>
    </source>
</evidence>
<dbReference type="GO" id="GO:0016757">
    <property type="term" value="F:glycosyltransferase activity"/>
    <property type="evidence" value="ECO:0007669"/>
    <property type="project" value="InterPro"/>
</dbReference>
<dbReference type="PANTHER" id="PTHR46401:SF2">
    <property type="entry name" value="GLYCOSYLTRANSFERASE WBBK-RELATED"/>
    <property type="match status" value="1"/>
</dbReference>
<dbReference type="EMBL" id="FP565814">
    <property type="protein sequence ID" value="CBH23177.1"/>
    <property type="molecule type" value="Genomic_DNA"/>
</dbReference>
<protein>
    <submittedName>
        <fullName evidence="3">Glycosyl transferase, group 1</fullName>
    </submittedName>
</protein>
<dbReference type="SUPFAM" id="SSF53756">
    <property type="entry name" value="UDP-Glycosyltransferase/glycogen phosphorylase"/>
    <property type="match status" value="1"/>
</dbReference>
<dbReference type="CDD" id="cd03801">
    <property type="entry name" value="GT4_PimA-like"/>
    <property type="match status" value="1"/>
</dbReference>
<accession>D5H572</accession>
<keyword evidence="1 3" id="KW-0808">Transferase</keyword>
<evidence type="ECO:0000259" key="2">
    <source>
        <dbReference type="Pfam" id="PF00534"/>
    </source>
</evidence>
<gene>
    <name evidence="3" type="primary">rfaG</name>
    <name evidence="3" type="ordered locus">SRM_00256</name>
</gene>
<proteinExistence type="predicted"/>